<protein>
    <submittedName>
        <fullName evidence="2">Mitochondrial outer membrane protein</fullName>
    </submittedName>
</protein>
<dbReference type="Proteomes" id="UP001431209">
    <property type="component" value="Unassembled WGS sequence"/>
</dbReference>
<dbReference type="EMBL" id="JAOPGA020001561">
    <property type="protein sequence ID" value="KAL0489508.1"/>
    <property type="molecule type" value="Genomic_DNA"/>
</dbReference>
<proteinExistence type="predicted"/>
<accession>A0AAW2ZJE6</accession>
<evidence type="ECO:0000256" key="1">
    <source>
        <dbReference type="SAM" id="Coils"/>
    </source>
</evidence>
<keyword evidence="1" id="KW-0175">Coiled coil</keyword>
<sequence length="237" mass="27167">MNSNVIKAYISTEKSHKYELEGDHINAAKQYEQSANHFELSMGCTTDLNAINALKVLKNHYLEQSKTQRLLHSHYESCLYQKDKKSSPNFNQPPANEDSEVGKLHTDLYGLFITPWETLWPLIESDTDRPVRQEFHKRLNKCQQNLGQLMELAEKSKQDGDVGAKLLSLSSALNSVQVTRLQAEVQDLQNVIKQQARTIRQHEEIRSRVLQHAKDQQTLQNAHKHGRTVSAMPNVNK</sequence>
<evidence type="ECO:0000313" key="2">
    <source>
        <dbReference type="EMBL" id="KAL0489508.1"/>
    </source>
</evidence>
<keyword evidence="3" id="KW-1185">Reference proteome</keyword>
<dbReference type="AlphaFoldDB" id="A0AAW2ZJE6"/>
<organism evidence="2 3">
    <name type="scientific">Acrasis kona</name>
    <dbReference type="NCBI Taxonomy" id="1008807"/>
    <lineage>
        <taxon>Eukaryota</taxon>
        <taxon>Discoba</taxon>
        <taxon>Heterolobosea</taxon>
        <taxon>Tetramitia</taxon>
        <taxon>Eutetramitia</taxon>
        <taxon>Acrasidae</taxon>
        <taxon>Acrasis</taxon>
    </lineage>
</organism>
<evidence type="ECO:0000313" key="3">
    <source>
        <dbReference type="Proteomes" id="UP001431209"/>
    </source>
</evidence>
<name>A0AAW2ZJE6_9EUKA</name>
<reference evidence="2 3" key="1">
    <citation type="submission" date="2024-03" db="EMBL/GenBank/DDBJ databases">
        <title>The Acrasis kona genome and developmental transcriptomes reveal deep origins of eukaryotic multicellular pathways.</title>
        <authorList>
            <person name="Sheikh S."/>
            <person name="Fu C.-J."/>
            <person name="Brown M.W."/>
            <person name="Baldauf S.L."/>
        </authorList>
    </citation>
    <scope>NUCLEOTIDE SEQUENCE [LARGE SCALE GENOMIC DNA]</scope>
    <source>
        <strain evidence="2 3">ATCC MYA-3509</strain>
    </source>
</reference>
<feature type="coiled-coil region" evidence="1">
    <location>
        <begin position="139"/>
        <end position="205"/>
    </location>
</feature>
<gene>
    <name evidence="2" type="ORF">AKO1_010511</name>
</gene>
<comment type="caution">
    <text evidence="2">The sequence shown here is derived from an EMBL/GenBank/DDBJ whole genome shotgun (WGS) entry which is preliminary data.</text>
</comment>